<dbReference type="Proteomes" id="UP000679307">
    <property type="component" value="Chromosome"/>
</dbReference>
<feature type="region of interest" description="Disordered" evidence="1">
    <location>
        <begin position="1"/>
        <end position="22"/>
    </location>
</feature>
<keyword evidence="2" id="KW-0812">Transmembrane</keyword>
<keyword evidence="4" id="KW-1185">Reference proteome</keyword>
<evidence type="ECO:0000256" key="1">
    <source>
        <dbReference type="SAM" id="MobiDB-lite"/>
    </source>
</evidence>
<dbReference type="EMBL" id="CP075371">
    <property type="protein sequence ID" value="QVT78414.1"/>
    <property type="molecule type" value="Genomic_DNA"/>
</dbReference>
<sequence length="249" mass="26038">MSEPTVAPAAPSSGEARGPGVPAALSREDQRAALLVWLVVVDAVVLTGNVLHSLAPGSGLLTDREAWNGNTDGSYAEMLGHAQLLLAVAILAVLWRRRGGAIYGAWALLLAVVVADDFLRIHETAGSWAAVTFGLPGPGGLRAQDVGELGVWAALGLVLGSVVVVAHLRSPDHRDVTWTLARLLLVLAAFAVVVDMMGSAVARFLEFSALRMTTFLETTGELGAMSLILLGVHQMMLRPTAPPGSTNQV</sequence>
<evidence type="ECO:0008006" key="5">
    <source>
        <dbReference type="Google" id="ProtNLM"/>
    </source>
</evidence>
<feature type="transmembrane region" description="Helical" evidence="2">
    <location>
        <begin position="180"/>
        <end position="202"/>
    </location>
</feature>
<reference evidence="3 4" key="1">
    <citation type="submission" date="2021-05" db="EMBL/GenBank/DDBJ databases">
        <title>Complete genome of Nocardioides aquaticus KCTC 9944T isolated from meromictic and hypersaline Ekho Lake, Antarctica.</title>
        <authorList>
            <person name="Hwang K."/>
            <person name="Kim K.M."/>
            <person name="Choe H."/>
        </authorList>
    </citation>
    <scope>NUCLEOTIDE SEQUENCE [LARGE SCALE GENOMIC DNA]</scope>
    <source>
        <strain evidence="3 4">KCTC 9944</strain>
    </source>
</reference>
<feature type="transmembrane region" description="Helical" evidence="2">
    <location>
        <begin position="149"/>
        <end position="168"/>
    </location>
</feature>
<evidence type="ECO:0000313" key="4">
    <source>
        <dbReference type="Proteomes" id="UP000679307"/>
    </source>
</evidence>
<organism evidence="3 4">
    <name type="scientific">Nocardioides aquaticus</name>
    <dbReference type="NCBI Taxonomy" id="160826"/>
    <lineage>
        <taxon>Bacteria</taxon>
        <taxon>Bacillati</taxon>
        <taxon>Actinomycetota</taxon>
        <taxon>Actinomycetes</taxon>
        <taxon>Propionibacteriales</taxon>
        <taxon>Nocardioidaceae</taxon>
        <taxon>Nocardioides</taxon>
    </lineage>
</organism>
<accession>A0ABX8EDB8</accession>
<dbReference type="RefSeq" id="WP_214057999.1">
    <property type="nucleotide sequence ID" value="NZ_BAAAHS010000221.1"/>
</dbReference>
<keyword evidence="2" id="KW-1133">Transmembrane helix</keyword>
<gene>
    <name evidence="3" type="ORF">ENKNEFLB_00791</name>
</gene>
<keyword evidence="2" id="KW-0472">Membrane</keyword>
<feature type="transmembrane region" description="Helical" evidence="2">
    <location>
        <begin position="75"/>
        <end position="94"/>
    </location>
</feature>
<proteinExistence type="predicted"/>
<name>A0ABX8EDB8_9ACTN</name>
<protein>
    <recommendedName>
        <fullName evidence="5">DUF4386 family protein</fullName>
    </recommendedName>
</protein>
<evidence type="ECO:0000313" key="3">
    <source>
        <dbReference type="EMBL" id="QVT78414.1"/>
    </source>
</evidence>
<feature type="transmembrane region" description="Helical" evidence="2">
    <location>
        <begin position="101"/>
        <end position="119"/>
    </location>
</feature>
<feature type="transmembrane region" description="Helical" evidence="2">
    <location>
        <begin position="34"/>
        <end position="55"/>
    </location>
</feature>
<evidence type="ECO:0000256" key="2">
    <source>
        <dbReference type="SAM" id="Phobius"/>
    </source>
</evidence>